<organism evidence="1 2">
    <name type="scientific">Bacillus phage Bobb</name>
    <dbReference type="NCBI Taxonomy" id="1527469"/>
    <lineage>
        <taxon>Viruses</taxon>
        <taxon>Duplodnaviria</taxon>
        <taxon>Heunggongvirae</taxon>
        <taxon>Uroviricota</taxon>
        <taxon>Caudoviricetes</taxon>
        <taxon>Herelleviridae</taxon>
        <taxon>Bastillevirinae</taxon>
        <taxon>Agatevirus</taxon>
        <taxon>Agatevirus bobb</taxon>
    </lineage>
</organism>
<protein>
    <recommendedName>
        <fullName evidence="3">Lipoprotein</fullName>
    </recommendedName>
</protein>
<dbReference type="RefSeq" id="YP_009056349.1">
    <property type="nucleotide sequence ID" value="NC_024792.1"/>
</dbReference>
<dbReference type="EMBL" id="KM051843">
    <property type="protein sequence ID" value="AII27981.1"/>
    <property type="molecule type" value="Genomic_DNA"/>
</dbReference>
<evidence type="ECO:0008006" key="3">
    <source>
        <dbReference type="Google" id="ProtNLM"/>
    </source>
</evidence>
<accession>A0A076G796</accession>
<sequence>MKRLRMIITLVVLGVIATLAVGCEESNSDKTRNNSVYIYSPSGEKLAEYHGDVDVDYIQSYAIVYIEGKKVKYQNAVVVYEEDK</sequence>
<proteinExistence type="predicted"/>
<keyword evidence="2" id="KW-1185">Reference proteome</keyword>
<dbReference type="PROSITE" id="PS51257">
    <property type="entry name" value="PROKAR_LIPOPROTEIN"/>
    <property type="match status" value="1"/>
</dbReference>
<dbReference type="KEGG" id="vg:20283367"/>
<evidence type="ECO:0000313" key="2">
    <source>
        <dbReference type="Proteomes" id="UP000028664"/>
    </source>
</evidence>
<dbReference type="OrthoDB" id="35838at10239"/>
<name>A0A076G796_9CAUD</name>
<dbReference type="GeneID" id="20283367"/>
<dbReference type="Proteomes" id="UP000028664">
    <property type="component" value="Segment"/>
</dbReference>
<reference evidence="1 2" key="1">
    <citation type="submission" date="2014-06" db="EMBL/GenBank/DDBJ databases">
        <title>Bioinformatic genomic analysis of Bacillus phage Bobb.</title>
        <authorList>
            <person name="Lewis H.M.N."/>
            <person name="Temple L."/>
            <person name="Barth R.N."/>
            <person name="Bowles K.M."/>
            <person name="Churchin D.I."/>
            <person name="Scott-Croshaw C."/>
            <person name="Glasgow G.H."/>
            <person name="Gloe M.W."/>
            <person name="McGough T.M."/>
            <person name="Nutbrown S.A."/>
            <person name="Romulus S.R."/>
            <person name="Sanders K.A.M."/>
            <person name="Diachok C.R."/>
            <person name="Serigano J.P."/>
            <person name="Shin D."/>
            <person name="Suresh M.H."/>
            <person name="Conner A.R.N."/>
            <person name="Korba R.M."/>
            <person name="Livermore R.J."/>
            <person name="Rohlf M.B."/>
            <person name="Utterback S.D."/>
            <person name="Wilson V.E."/>
        </authorList>
    </citation>
    <scope>NUCLEOTIDE SEQUENCE [LARGE SCALE GENOMIC DNA]</scope>
</reference>
<evidence type="ECO:0000313" key="1">
    <source>
        <dbReference type="EMBL" id="AII27981.1"/>
    </source>
</evidence>